<dbReference type="Proteomes" id="UP000282892">
    <property type="component" value="Chromosome"/>
</dbReference>
<feature type="transmembrane region" description="Helical" evidence="1">
    <location>
        <begin position="998"/>
        <end position="1024"/>
    </location>
</feature>
<dbReference type="Pfam" id="PF00873">
    <property type="entry name" value="ACR_tran"/>
    <property type="match status" value="1"/>
</dbReference>
<dbReference type="Gene3D" id="3.30.70.1440">
    <property type="entry name" value="Multidrug efflux transporter AcrB pore domain"/>
    <property type="match status" value="1"/>
</dbReference>
<dbReference type="AlphaFoldDB" id="A0A3T0HSY9"/>
<feature type="transmembrane region" description="Helical" evidence="1">
    <location>
        <begin position="391"/>
        <end position="412"/>
    </location>
</feature>
<keyword evidence="1" id="KW-1133">Transmembrane helix</keyword>
<dbReference type="GO" id="GO:0042910">
    <property type="term" value="F:xenobiotic transmembrane transporter activity"/>
    <property type="evidence" value="ECO:0007669"/>
    <property type="project" value="TreeGrafter"/>
</dbReference>
<feature type="transmembrane region" description="Helical" evidence="1">
    <location>
        <begin position="921"/>
        <end position="942"/>
    </location>
</feature>
<dbReference type="PANTHER" id="PTHR32063">
    <property type="match status" value="1"/>
</dbReference>
<dbReference type="RefSeq" id="WP_127484817.1">
    <property type="nucleotide sequence ID" value="NZ_CP022572.1"/>
</dbReference>
<gene>
    <name evidence="2" type="ORF">CHR53_02680</name>
</gene>
<name>A0A3T0HSY9_9BACI</name>
<dbReference type="InterPro" id="IPR027463">
    <property type="entry name" value="AcrB_DN_DC_subdom"/>
</dbReference>
<organism evidence="2 3">
    <name type="scientific">Neobacillus mesonae</name>
    <dbReference type="NCBI Taxonomy" id="1193713"/>
    <lineage>
        <taxon>Bacteria</taxon>
        <taxon>Bacillati</taxon>
        <taxon>Bacillota</taxon>
        <taxon>Bacilli</taxon>
        <taxon>Bacillales</taxon>
        <taxon>Bacillaceae</taxon>
        <taxon>Neobacillus</taxon>
    </lineage>
</organism>
<proteinExistence type="predicted"/>
<keyword evidence="3" id="KW-1185">Reference proteome</keyword>
<protein>
    <submittedName>
        <fullName evidence="2">Acriflavine resistance protein B</fullName>
    </submittedName>
</protein>
<evidence type="ECO:0000313" key="2">
    <source>
        <dbReference type="EMBL" id="AZU60260.1"/>
    </source>
</evidence>
<accession>A0A3T0HSY9</accession>
<feature type="transmembrane region" description="Helical" evidence="1">
    <location>
        <begin position="339"/>
        <end position="358"/>
    </location>
</feature>
<dbReference type="Gene3D" id="3.30.70.1430">
    <property type="entry name" value="Multidrug efflux transporter AcrB pore domain"/>
    <property type="match status" value="2"/>
</dbReference>
<dbReference type="Gene3D" id="3.30.2090.10">
    <property type="entry name" value="Multidrug efflux transporter AcrB TolC docking domain, DN and DC subdomains"/>
    <property type="match status" value="2"/>
</dbReference>
<feature type="transmembrane region" description="Helical" evidence="1">
    <location>
        <begin position="526"/>
        <end position="547"/>
    </location>
</feature>
<dbReference type="KEGG" id="nmk:CHR53_02680"/>
<dbReference type="EMBL" id="CP022572">
    <property type="protein sequence ID" value="AZU60260.1"/>
    <property type="molecule type" value="Genomic_DNA"/>
</dbReference>
<dbReference type="SUPFAM" id="SSF82866">
    <property type="entry name" value="Multidrug efflux transporter AcrB transmembrane domain"/>
    <property type="match status" value="2"/>
</dbReference>
<dbReference type="InterPro" id="IPR001036">
    <property type="entry name" value="Acrflvin-R"/>
</dbReference>
<feature type="transmembrane region" description="Helical" evidence="1">
    <location>
        <begin position="963"/>
        <end position="986"/>
    </location>
</feature>
<feature type="transmembrane region" description="Helical" evidence="1">
    <location>
        <begin position="895"/>
        <end position="915"/>
    </location>
</feature>
<evidence type="ECO:0000256" key="1">
    <source>
        <dbReference type="SAM" id="Phobius"/>
    </source>
</evidence>
<dbReference type="SUPFAM" id="SSF82693">
    <property type="entry name" value="Multidrug efflux transporter AcrB pore domain, PN1, PN2, PC1 and PC2 subdomains"/>
    <property type="match status" value="3"/>
</dbReference>
<feature type="transmembrane region" description="Helical" evidence="1">
    <location>
        <begin position="869"/>
        <end position="888"/>
    </location>
</feature>
<dbReference type="STRING" id="1193713.GCA_001636315_03062"/>
<keyword evidence="1" id="KW-0472">Membrane</keyword>
<feature type="transmembrane region" description="Helical" evidence="1">
    <location>
        <begin position="471"/>
        <end position="498"/>
    </location>
</feature>
<evidence type="ECO:0000313" key="3">
    <source>
        <dbReference type="Proteomes" id="UP000282892"/>
    </source>
</evidence>
<dbReference type="GO" id="GO:0005886">
    <property type="term" value="C:plasma membrane"/>
    <property type="evidence" value="ECO:0007669"/>
    <property type="project" value="TreeGrafter"/>
</dbReference>
<sequence>MIRFIEGTMKRSVLILTCVVLIIAWGAMSAFQMQRDYLPPINNTALMVTIQADSYQAEQVKQSITAKVEEAVRSVDKLDYMESNSFDGGLMASLFFPSHTDMEKAEADVMAAVEKVDFPQDVKTPAITRLSTNSFPIMRLSLTAGSETIDENELRTSIQEKVANEIERVPGVREVRVTGAGTDGYVVTLKADALKTYGITIKDVQEALASMHPVWPQGTIKEQGGPTGQITMPIRVTGWMINSDDLNQVTIPIQDGEPIRLPEIASIESSIVDLQTISRTGGQASVLLDVLKTPSSNVTDVTERINERIKDIPEIQANSVKLSVLVDQGQDINAALKGLIKEGLLGIIFSVVCVFLFFRNIRSTLIIALTLPICLLFTTAILKTMDVSLNILTISGLIVAMGRVVDDSIVVMDNMYRRQMEKHNGPITAQELAGGAAEMIPAIVSSTATTAAVFVPISIIGGMISSAFSGFAWSVVIALATSLAVSIIVVPALAHLLWKHKPAANSWDIEPKAKKVIQWAFFKKKVVVGLALLIFAATIVEALFLPVNFFPRGSSKDAAIQVELPEGAQLSEVDAEVKNIETILKNNPDVETYSSTLGSTFTPMFDDVFDEGGGWMQKQNIAYVNVGIKDEIDIDTFVKELRGELGRLSTSAVYTVSNQNISGDDSRLKVILTGGNQQELAAASISVRSKLQMIPGLSIEGAANDADAPIKHYLSLNQEKIQRLGINVDEVLNRIQNYLPQDVRMDASSGDIHTPIAIKLDNKDFQISAADPSPETTILSEIGHEMFKAKDGSQVSLAEITTLETSSQTVISDRDGRPFAAVTGNIITRDIGGVTKQVKATMNKLDLPPGVEYSLGGISQQVKQMVVEMSLALALSILIVLMIVSSVFRSWYAPVAVLMCVPMALIGSVWSMAVFGMEWNLAALIGVLMLAGIAVTNGIVLVDKIERNLAGGMEAKQAILLGTATRVRPVLMTAGTTILTLLPLAFSNNANTIVSQTLGVVVVGGMISSTLICLLVVPIMYEWLGGKVGKPRKMRSSQRELSA</sequence>
<feature type="transmembrane region" description="Helical" evidence="1">
    <location>
        <begin position="365"/>
        <end position="385"/>
    </location>
</feature>
<keyword evidence="1" id="KW-0812">Transmembrane</keyword>
<dbReference type="SUPFAM" id="SSF82714">
    <property type="entry name" value="Multidrug efflux transporter AcrB TolC docking domain, DN and DC subdomains"/>
    <property type="match status" value="1"/>
</dbReference>
<reference evidence="2 3" key="1">
    <citation type="submission" date="2017-07" db="EMBL/GenBank/DDBJ databases">
        <title>The complete genome sequence of Bacillus mesonae strain H20-5, an efficient strain improving plant abiotic stress resistance.</title>
        <authorList>
            <person name="Kim S.Y."/>
            <person name="Song H."/>
            <person name="Sang M.K."/>
            <person name="Weon H.-Y."/>
            <person name="Song J."/>
        </authorList>
    </citation>
    <scope>NUCLEOTIDE SEQUENCE [LARGE SCALE GENOMIC DNA]</scope>
    <source>
        <strain evidence="2 3">H20-5</strain>
    </source>
</reference>
<dbReference type="Gene3D" id="3.30.70.1320">
    <property type="entry name" value="Multidrug efflux transporter AcrB pore domain like"/>
    <property type="match status" value="1"/>
</dbReference>
<dbReference type="Gene3D" id="1.20.1640.10">
    <property type="entry name" value="Multidrug efflux transporter AcrB transmembrane domain"/>
    <property type="match status" value="2"/>
</dbReference>
<dbReference type="PANTHER" id="PTHR32063:SF0">
    <property type="entry name" value="SWARMING MOTILITY PROTEIN SWRC"/>
    <property type="match status" value="1"/>
</dbReference>
<feature type="transmembrane region" description="Helical" evidence="1">
    <location>
        <begin position="442"/>
        <end position="465"/>
    </location>
</feature>
<dbReference type="OrthoDB" id="9757876at2"/>
<dbReference type="PRINTS" id="PR00702">
    <property type="entry name" value="ACRIFLAVINRP"/>
</dbReference>